<protein>
    <recommendedName>
        <fullName evidence="2">DNA-directed RNA polymerase</fullName>
        <ecNumber evidence="2">2.7.7.6</ecNumber>
    </recommendedName>
</protein>
<dbReference type="GO" id="GO:0003899">
    <property type="term" value="F:DNA-directed RNA polymerase activity"/>
    <property type="evidence" value="ECO:0007669"/>
    <property type="project" value="UniProtKB-EC"/>
</dbReference>
<dbReference type="FunFam" id="3.90.1070.20:FF:000002">
    <property type="entry name" value="DNA-directed RNA polymerase subunit beta"/>
    <property type="match status" value="1"/>
</dbReference>
<dbReference type="Pfam" id="PF00562">
    <property type="entry name" value="RNA_pol_Rpb2_6"/>
    <property type="match status" value="1"/>
</dbReference>
<dbReference type="InterPro" id="IPR015712">
    <property type="entry name" value="DNA-dir_RNA_pol_su2"/>
</dbReference>
<reference evidence="16" key="1">
    <citation type="journal article" date="2020" name="Nature">
        <title>Giant virus diversity and host interactions through global metagenomics.</title>
        <authorList>
            <person name="Schulz F."/>
            <person name="Roux S."/>
            <person name="Paez-Espino D."/>
            <person name="Jungbluth S."/>
            <person name="Walsh D.A."/>
            <person name="Denef V.J."/>
            <person name="McMahon K.D."/>
            <person name="Konstantinidis K.T."/>
            <person name="Eloe-Fadrosh E.A."/>
            <person name="Kyrpides N.C."/>
            <person name="Woyke T."/>
        </authorList>
    </citation>
    <scope>NUCLEOTIDE SEQUENCE</scope>
    <source>
        <strain evidence="16">GVMAG-M-3300009161-52</strain>
    </source>
</reference>
<dbReference type="Pfam" id="PF04563">
    <property type="entry name" value="RNA_pol_Rpb2_1"/>
    <property type="match status" value="1"/>
</dbReference>
<dbReference type="InterPro" id="IPR007645">
    <property type="entry name" value="RNA_pol_Rpb2_3"/>
</dbReference>
<keyword evidence="4" id="KW-0808">Transferase</keyword>
<dbReference type="InterPro" id="IPR037034">
    <property type="entry name" value="RNA_pol_Rpb2_2_sf"/>
</dbReference>
<dbReference type="GO" id="GO:0006351">
    <property type="term" value="P:DNA-templated transcription"/>
    <property type="evidence" value="ECO:0007669"/>
    <property type="project" value="InterPro"/>
</dbReference>
<dbReference type="Pfam" id="PF04565">
    <property type="entry name" value="RNA_pol_Rpb2_3"/>
    <property type="match status" value="1"/>
</dbReference>
<dbReference type="InterPro" id="IPR037033">
    <property type="entry name" value="DNA-dir_RNAP_su2_hyb_sf"/>
</dbReference>
<organism evidence="16">
    <name type="scientific">viral metagenome</name>
    <dbReference type="NCBI Taxonomy" id="1070528"/>
    <lineage>
        <taxon>unclassified sequences</taxon>
        <taxon>metagenomes</taxon>
        <taxon>organismal metagenomes</taxon>
    </lineage>
</organism>
<proteinExistence type="inferred from homology"/>
<evidence type="ECO:0000256" key="7">
    <source>
        <dbReference type="ARBA" id="ARBA00022833"/>
    </source>
</evidence>
<dbReference type="SUPFAM" id="SSF64484">
    <property type="entry name" value="beta and beta-prime subunits of DNA dependent RNA-polymerase"/>
    <property type="match status" value="1"/>
</dbReference>
<evidence type="ECO:0000256" key="4">
    <source>
        <dbReference type="ARBA" id="ARBA00022679"/>
    </source>
</evidence>
<comment type="similarity">
    <text evidence="1">Belongs to the RNA polymerase beta chain family.</text>
</comment>
<name>A0A6C0EZY1_9ZZZZ</name>
<feature type="domain" description="RNA polymerase beta subunit protrusion" evidence="13">
    <location>
        <begin position="21"/>
        <end position="437"/>
    </location>
</feature>
<evidence type="ECO:0000256" key="6">
    <source>
        <dbReference type="ARBA" id="ARBA00022723"/>
    </source>
</evidence>
<dbReference type="Gene3D" id="2.40.50.150">
    <property type="match status" value="1"/>
</dbReference>
<evidence type="ECO:0000259" key="15">
    <source>
        <dbReference type="Pfam" id="PF04566"/>
    </source>
</evidence>
<feature type="compositionally biased region" description="Acidic residues" evidence="9">
    <location>
        <begin position="1307"/>
        <end position="1347"/>
    </location>
</feature>
<keyword evidence="5" id="KW-0548">Nucleotidyltransferase</keyword>
<evidence type="ECO:0000256" key="2">
    <source>
        <dbReference type="ARBA" id="ARBA00012418"/>
    </source>
</evidence>
<feature type="domain" description="RNA polymerase Rpb2" evidence="12">
    <location>
        <begin position="259"/>
        <end position="413"/>
    </location>
</feature>
<dbReference type="Gene3D" id="3.90.1800.10">
    <property type="entry name" value="RNA polymerase alpha subunit dimerisation domain"/>
    <property type="match status" value="1"/>
</dbReference>
<dbReference type="GO" id="GO:0003677">
    <property type="term" value="F:DNA binding"/>
    <property type="evidence" value="ECO:0007669"/>
    <property type="project" value="InterPro"/>
</dbReference>
<feature type="domain" description="RNA polymerase Rpb2" evidence="11">
    <location>
        <begin position="1155"/>
        <end position="1274"/>
    </location>
</feature>
<dbReference type="PANTHER" id="PTHR20856">
    <property type="entry name" value="DNA-DIRECTED RNA POLYMERASE I SUBUNIT 2"/>
    <property type="match status" value="1"/>
</dbReference>
<feature type="compositionally biased region" description="Low complexity" evidence="9">
    <location>
        <begin position="1516"/>
        <end position="1526"/>
    </location>
</feature>
<evidence type="ECO:0000256" key="3">
    <source>
        <dbReference type="ARBA" id="ARBA00022478"/>
    </source>
</evidence>
<dbReference type="Gene3D" id="2.40.270.10">
    <property type="entry name" value="DNA-directed RNA polymerase, subunit 2, domain 6"/>
    <property type="match status" value="1"/>
</dbReference>
<feature type="compositionally biased region" description="Low complexity" evidence="9">
    <location>
        <begin position="1535"/>
        <end position="1557"/>
    </location>
</feature>
<evidence type="ECO:0000256" key="1">
    <source>
        <dbReference type="ARBA" id="ARBA00006835"/>
    </source>
</evidence>
<evidence type="ECO:0000256" key="9">
    <source>
        <dbReference type="SAM" id="MobiDB-lite"/>
    </source>
</evidence>
<evidence type="ECO:0000259" key="13">
    <source>
        <dbReference type="Pfam" id="PF04563"/>
    </source>
</evidence>
<dbReference type="Pfam" id="PF04561">
    <property type="entry name" value="RNA_pol_Rpb2_2"/>
    <property type="match status" value="1"/>
</dbReference>
<feature type="domain" description="RNA polymerase Rpb2" evidence="14">
    <location>
        <begin position="493"/>
        <end position="558"/>
    </location>
</feature>
<dbReference type="Gene3D" id="3.90.1100.10">
    <property type="match status" value="1"/>
</dbReference>
<dbReference type="Gene3D" id="3.90.1110.10">
    <property type="entry name" value="RNA polymerase Rpb2, domain 2"/>
    <property type="match status" value="1"/>
</dbReference>
<evidence type="ECO:0000313" key="16">
    <source>
        <dbReference type="EMBL" id="QHT33839.1"/>
    </source>
</evidence>
<feature type="compositionally biased region" description="Gly residues" evidence="9">
    <location>
        <begin position="1558"/>
        <end position="1579"/>
    </location>
</feature>
<dbReference type="GO" id="GO:0032549">
    <property type="term" value="F:ribonucleoside binding"/>
    <property type="evidence" value="ECO:0007669"/>
    <property type="project" value="InterPro"/>
</dbReference>
<dbReference type="Pfam" id="PF04566">
    <property type="entry name" value="RNA_pol_Rpb2_4"/>
    <property type="match status" value="1"/>
</dbReference>
<dbReference type="Gene3D" id="3.90.1070.20">
    <property type="match status" value="1"/>
</dbReference>
<dbReference type="EMBL" id="MN738979">
    <property type="protein sequence ID" value="QHT33839.1"/>
    <property type="molecule type" value="Genomic_DNA"/>
</dbReference>
<feature type="domain" description="DNA-directed RNA polymerase subunit 2 hybrid-binding" evidence="10">
    <location>
        <begin position="765"/>
        <end position="1130"/>
    </location>
</feature>
<sequence length="1627" mass="184527">MNLESETWEVINSYFRDIPNYLVRHHIDSYNDFIQNKIPQIFNNMSKIPPIILLDEDDKNITYEIQLYYGGRNHDKYKIAKPTIKNFPSGEIRQLYPNEARLKNLTYGADFFYSIDVDFTMKRGDHVVFQNRPIENAEFLENIYLGKIPIMLKSDLCILSHSTGEMLSQMGEDQYDLGGYFILDGAEKTIVSQERKAENIIFLNTVTDPNGTEKYTHFAEVKCVSDESFANARTVKVQLEATGPITVRLGQTRPLLDENENRDVPLFIMFRTLGIESDKQILEYILGDLDTKSELVTKMMELLRPSILDPFIIKDEIYDKERADSYLIKLPSRAKHSNDKQEGLIEMSKGKETHLSILYSTLSEAFYPHISSSGNLSKAKAYYLGYVTRRLLLLKMGLEKDTDRDNFVNKRIDLSGFLISTLFRDALQQVNRNARVRSNEEYTFNYKEYSGERITNLINEINFNKIFSRDKFKDHFISKLKKGTIGQKKGIVQSLDRATRNLTIAHLRRIIDNVQKGQKVTDSRRRLHATQYGCVCPSETPEGRKVGLNKGLAIISHITFGCPTKTIIKFCEEKGMDTIDDFLPTEIGNLSKVFVNGNWVGCHRQPEAFVNTFRLYRRNGLINIFISITWDCSANEIYIYTDGGRFVRPLYIIENNNILLQPSHIKSIMSNDITFTDLVSGFRKRRDEHTYDYYDCNVKELSSLGLTNDNMSIEKLRESQSVIEYIDSKEFGTSLLSIGFNISPKSLQHYTHVELHPSMILSFNAHLLPFLDHNAGTRVIYGSKMVKQGITTYAMNFNNRIDTSTLVLNNPEKPLITTRLNKVLGGDKFGHGHNLFVAVCKYNYAQDDAIVGNQSPIDMGLFGTSYYKMYSDKEMTDAKTGEKHHFYNPDFQYKEEMPEYPDELTPNTRCNYSKIDKYGLPKKGAFIEKEDIVIGKYMKNKDEKNRDNYKDMSTTVKLGNEGSCVDRVYTCQTNEDGDRMVKVRTCQHRPPVMGDKFSSRNCQKGTFGMILKKEDMPYTEDGIVPDIILDPASYPSRMTTSQFIEILFGNMAAELGLFSCYNPFEVVNIEQINDILETQLGMTSMGNRILYNGQTGEQFETTIFTGLVYYQRLKYMVDDKINARIGGQRQNGIPVPGGYYTVKERQSVAGRANGGGLKFGEMERDALIAHGIWGFIKESYIERCDKFIIQVSKQSGEVSICNPDTGLYYDNMSDGVVSYQLKEDIGFKGVTADSIIGLNMYNQKNTDYIQLIVPYTFNILLQEIQGMCMSVRMNVSYIREIMAATEDSDVIPELTEEQLEMMMQDLEDPDSKEDGEEDEDEQDLEQSGGDSEDEQDLENSDDEENLENENNQNGGQMNGKMNGQMNNMNGQMNNMNGQMNNMNGQMNGQTNNMNGQLNNMNGQMNNMNGQFGGQMNNMNMNQPFQRANLNPSLINANQGNMSVPMDGGNINDESETMDFSQYGGSKPEFYIKERDDEQVIEDLNSKLLGLQSAGARETLDKAKSQGINTVLNSNNQQQHQQQNYNGGNMGGGGNQQQSGGLNMSYNNQPQQQMNYNNGGNGGNGGNGSNGGNQYGGNLSGQGINNNGNSGMPKTVSFDSNIKVVELDTKVSDGFFYSGNKNLDPFRN</sequence>
<evidence type="ECO:0000256" key="8">
    <source>
        <dbReference type="ARBA" id="ARBA00023163"/>
    </source>
</evidence>
<dbReference type="CDD" id="cd00653">
    <property type="entry name" value="RNA_pol_B_RPB2"/>
    <property type="match status" value="1"/>
</dbReference>
<dbReference type="InterPro" id="IPR007641">
    <property type="entry name" value="RNA_pol_Rpb2_7"/>
</dbReference>
<feature type="region of interest" description="Disordered" evidence="9">
    <location>
        <begin position="1516"/>
        <end position="1589"/>
    </location>
</feature>
<keyword evidence="3" id="KW-0240">DNA-directed RNA polymerase</keyword>
<keyword evidence="7" id="KW-0862">Zinc</keyword>
<keyword evidence="6" id="KW-0479">Metal-binding</keyword>
<evidence type="ECO:0000259" key="11">
    <source>
        <dbReference type="Pfam" id="PF04560"/>
    </source>
</evidence>
<evidence type="ECO:0000259" key="10">
    <source>
        <dbReference type="Pfam" id="PF00562"/>
    </source>
</evidence>
<evidence type="ECO:0000259" key="12">
    <source>
        <dbReference type="Pfam" id="PF04561"/>
    </source>
</evidence>
<keyword evidence="8" id="KW-0804">Transcription</keyword>
<evidence type="ECO:0000256" key="5">
    <source>
        <dbReference type="ARBA" id="ARBA00022695"/>
    </source>
</evidence>
<dbReference type="Pfam" id="PF04560">
    <property type="entry name" value="RNA_pol_Rpb2_7"/>
    <property type="match status" value="1"/>
</dbReference>
<dbReference type="EC" id="2.7.7.6" evidence="2"/>
<feature type="compositionally biased region" description="Low complexity" evidence="9">
    <location>
        <begin position="1580"/>
        <end position="1589"/>
    </location>
</feature>
<feature type="domain" description="RNA polymerase Rpb2" evidence="15">
    <location>
        <begin position="593"/>
        <end position="654"/>
    </location>
</feature>
<feature type="compositionally biased region" description="Low complexity" evidence="9">
    <location>
        <begin position="1348"/>
        <end position="1375"/>
    </location>
</feature>
<dbReference type="InterPro" id="IPR007642">
    <property type="entry name" value="RNA_pol_Rpb2_2"/>
</dbReference>
<accession>A0A6C0EZY1</accession>
<dbReference type="InterPro" id="IPR007646">
    <property type="entry name" value="RNA_pol_Rpb2_4"/>
</dbReference>
<feature type="region of interest" description="Disordered" evidence="9">
    <location>
        <begin position="1307"/>
        <end position="1375"/>
    </location>
</feature>
<dbReference type="GO" id="GO:0000428">
    <property type="term" value="C:DNA-directed RNA polymerase complex"/>
    <property type="evidence" value="ECO:0007669"/>
    <property type="project" value="UniProtKB-KW"/>
</dbReference>
<dbReference type="GO" id="GO:0046872">
    <property type="term" value="F:metal ion binding"/>
    <property type="evidence" value="ECO:0007669"/>
    <property type="project" value="UniProtKB-KW"/>
</dbReference>
<dbReference type="InterPro" id="IPR007120">
    <property type="entry name" value="DNA-dir_RNAP_su2_dom"/>
</dbReference>
<evidence type="ECO:0000259" key="14">
    <source>
        <dbReference type="Pfam" id="PF04565"/>
    </source>
</evidence>
<dbReference type="InterPro" id="IPR014724">
    <property type="entry name" value="RNA_pol_RPB2_OB-fold"/>
</dbReference>
<dbReference type="InterPro" id="IPR007644">
    <property type="entry name" value="RNA_pol_bsu_protrusion"/>
</dbReference>